<evidence type="ECO:0000313" key="5">
    <source>
        <dbReference type="Proteomes" id="UP000835052"/>
    </source>
</evidence>
<keyword evidence="1" id="KW-0143">Chaperone</keyword>
<evidence type="ECO:0000313" key="4">
    <source>
        <dbReference type="EMBL" id="CAD6197233.1"/>
    </source>
</evidence>
<dbReference type="SMART" id="SM00271">
    <property type="entry name" value="DnaJ"/>
    <property type="match status" value="1"/>
</dbReference>
<dbReference type="InterPro" id="IPR036869">
    <property type="entry name" value="J_dom_sf"/>
</dbReference>
<dbReference type="PANTHER" id="PTHR44145">
    <property type="entry name" value="DNAJ HOMOLOG SUBFAMILY A MEMBER 3, MITOCHONDRIAL"/>
    <property type="match status" value="1"/>
</dbReference>
<feature type="region of interest" description="Disordered" evidence="2">
    <location>
        <begin position="59"/>
        <end position="86"/>
    </location>
</feature>
<dbReference type="CDD" id="cd06257">
    <property type="entry name" value="DnaJ"/>
    <property type="match status" value="1"/>
</dbReference>
<feature type="domain" description="J" evidence="3">
    <location>
        <begin position="4"/>
        <end position="68"/>
    </location>
</feature>
<protein>
    <recommendedName>
        <fullName evidence="3">J domain-containing protein</fullName>
    </recommendedName>
</protein>
<dbReference type="PRINTS" id="PR00625">
    <property type="entry name" value="JDOMAIN"/>
</dbReference>
<dbReference type="Pfam" id="PF00226">
    <property type="entry name" value="DnaJ"/>
    <property type="match status" value="1"/>
</dbReference>
<reference evidence="4" key="1">
    <citation type="submission" date="2020-10" db="EMBL/GenBank/DDBJ databases">
        <authorList>
            <person name="Kikuchi T."/>
        </authorList>
    </citation>
    <scope>NUCLEOTIDE SEQUENCE</scope>
    <source>
        <strain evidence="4">NKZ352</strain>
    </source>
</reference>
<sequence>MTTDYYAILDVDRHADDAEIKKAYYKMARKYHPDKNSDSEAPRKFQQISAAYFILSDPKKRQEYNQSGTSTFDSSRPSNGQGNFSSSTFNAEKLFEDFVTEFSGKSMFDIDGFDDGFMPNSQKSGGSRTNGSRAY</sequence>
<evidence type="ECO:0000256" key="1">
    <source>
        <dbReference type="ARBA" id="ARBA00023186"/>
    </source>
</evidence>
<name>A0A8S1HKZ2_9PELO</name>
<comment type="caution">
    <text evidence="4">The sequence shown here is derived from an EMBL/GenBank/DDBJ whole genome shotgun (WGS) entry which is preliminary data.</text>
</comment>
<dbReference type="PROSITE" id="PS50076">
    <property type="entry name" value="DNAJ_2"/>
    <property type="match status" value="1"/>
</dbReference>
<dbReference type="OrthoDB" id="10250354at2759"/>
<feature type="compositionally biased region" description="Polar residues" evidence="2">
    <location>
        <begin position="64"/>
        <end position="86"/>
    </location>
</feature>
<keyword evidence="5" id="KW-1185">Reference proteome</keyword>
<dbReference type="InterPro" id="IPR001623">
    <property type="entry name" value="DnaJ_domain"/>
</dbReference>
<dbReference type="AlphaFoldDB" id="A0A8S1HKZ2"/>
<dbReference type="EMBL" id="CAJGYM010000088">
    <property type="protein sequence ID" value="CAD6197233.1"/>
    <property type="molecule type" value="Genomic_DNA"/>
</dbReference>
<dbReference type="Proteomes" id="UP000835052">
    <property type="component" value="Unassembled WGS sequence"/>
</dbReference>
<dbReference type="SUPFAM" id="SSF46565">
    <property type="entry name" value="Chaperone J-domain"/>
    <property type="match status" value="1"/>
</dbReference>
<proteinExistence type="predicted"/>
<dbReference type="Gene3D" id="1.10.287.110">
    <property type="entry name" value="DnaJ domain"/>
    <property type="match status" value="1"/>
</dbReference>
<dbReference type="InterPro" id="IPR051938">
    <property type="entry name" value="Apopto_cytoskel_mod"/>
</dbReference>
<accession>A0A8S1HKZ2</accession>
<gene>
    <name evidence="4" type="ORF">CAUJ_LOCUS13142</name>
</gene>
<dbReference type="PANTHER" id="PTHR44145:SF3">
    <property type="entry name" value="DNAJ HOMOLOG SUBFAMILY A MEMBER 3, MITOCHONDRIAL"/>
    <property type="match status" value="1"/>
</dbReference>
<evidence type="ECO:0000259" key="3">
    <source>
        <dbReference type="PROSITE" id="PS50076"/>
    </source>
</evidence>
<organism evidence="4 5">
    <name type="scientific">Caenorhabditis auriculariae</name>
    <dbReference type="NCBI Taxonomy" id="2777116"/>
    <lineage>
        <taxon>Eukaryota</taxon>
        <taxon>Metazoa</taxon>
        <taxon>Ecdysozoa</taxon>
        <taxon>Nematoda</taxon>
        <taxon>Chromadorea</taxon>
        <taxon>Rhabditida</taxon>
        <taxon>Rhabditina</taxon>
        <taxon>Rhabditomorpha</taxon>
        <taxon>Rhabditoidea</taxon>
        <taxon>Rhabditidae</taxon>
        <taxon>Peloderinae</taxon>
        <taxon>Caenorhabditis</taxon>
    </lineage>
</organism>
<evidence type="ECO:0000256" key="2">
    <source>
        <dbReference type="SAM" id="MobiDB-lite"/>
    </source>
</evidence>